<proteinExistence type="predicted"/>
<gene>
    <name evidence="1" type="ORF">CCAX7_53730</name>
</gene>
<evidence type="ECO:0000313" key="1">
    <source>
        <dbReference type="EMBL" id="BDI33322.1"/>
    </source>
</evidence>
<accession>A0A402CNS4</accession>
<dbReference type="Proteomes" id="UP000287394">
    <property type="component" value="Chromosome"/>
</dbReference>
<dbReference type="AlphaFoldDB" id="A0A402CNS4"/>
<dbReference type="RefSeq" id="WP_119319020.1">
    <property type="nucleotide sequence ID" value="NZ_AP025739.1"/>
</dbReference>
<keyword evidence="2" id="KW-1185">Reference proteome</keyword>
<organism evidence="1 2">
    <name type="scientific">Capsulimonas corticalis</name>
    <dbReference type="NCBI Taxonomy" id="2219043"/>
    <lineage>
        <taxon>Bacteria</taxon>
        <taxon>Bacillati</taxon>
        <taxon>Armatimonadota</taxon>
        <taxon>Armatimonadia</taxon>
        <taxon>Capsulimonadales</taxon>
        <taxon>Capsulimonadaceae</taxon>
        <taxon>Capsulimonas</taxon>
    </lineage>
</organism>
<dbReference type="EMBL" id="AP025739">
    <property type="protein sequence ID" value="BDI33322.1"/>
    <property type="molecule type" value="Genomic_DNA"/>
</dbReference>
<sequence length="124" mass="14332">MSDDLNEKSPVDELFERIFDKEDLEDEGAEEDKCGSDILEILMKEARNNPIWFQDGSSNQDILPVEEQESPRDKYGKRAMEYLNDIPISPEISAQTDEIIRKIRTEVGGPFSDNWVNPNQKKQQ</sequence>
<dbReference type="KEGG" id="ccot:CCAX7_53730"/>
<reference evidence="1 2" key="1">
    <citation type="journal article" date="2019" name="Int. J. Syst. Evol. Microbiol.">
        <title>Capsulimonas corticalis gen. nov., sp. nov., an aerobic capsulated bacterium, of a novel bacterial order, Capsulimonadales ord. nov., of the class Armatimonadia of the phylum Armatimonadetes.</title>
        <authorList>
            <person name="Li J."/>
            <person name="Kudo C."/>
            <person name="Tonouchi A."/>
        </authorList>
    </citation>
    <scope>NUCLEOTIDE SEQUENCE [LARGE SCALE GENOMIC DNA]</scope>
    <source>
        <strain evidence="1 2">AX-7</strain>
    </source>
</reference>
<evidence type="ECO:0000313" key="2">
    <source>
        <dbReference type="Proteomes" id="UP000287394"/>
    </source>
</evidence>
<name>A0A402CNS4_9BACT</name>
<protein>
    <submittedName>
        <fullName evidence="1">Uncharacterized protein</fullName>
    </submittedName>
</protein>